<gene>
    <name evidence="2" type="ORF">ACJMK2_001075</name>
</gene>
<feature type="signal peptide" evidence="1">
    <location>
        <begin position="1"/>
        <end position="27"/>
    </location>
</feature>
<evidence type="ECO:0000313" key="2">
    <source>
        <dbReference type="EMBL" id="KAL3888712.1"/>
    </source>
</evidence>
<accession>A0ABD3XUE4</accession>
<dbReference type="AlphaFoldDB" id="A0ABD3XUE4"/>
<dbReference type="Proteomes" id="UP001634394">
    <property type="component" value="Unassembled WGS sequence"/>
</dbReference>
<keyword evidence="1" id="KW-0732">Signal</keyword>
<name>A0ABD3XUE4_SINWO</name>
<protein>
    <submittedName>
        <fullName evidence="2">Uncharacterized protein</fullName>
    </submittedName>
</protein>
<evidence type="ECO:0000256" key="1">
    <source>
        <dbReference type="SAM" id="SignalP"/>
    </source>
</evidence>
<organism evidence="2 3">
    <name type="scientific">Sinanodonta woodiana</name>
    <name type="common">Chinese pond mussel</name>
    <name type="synonym">Anodonta woodiana</name>
    <dbReference type="NCBI Taxonomy" id="1069815"/>
    <lineage>
        <taxon>Eukaryota</taxon>
        <taxon>Metazoa</taxon>
        <taxon>Spiralia</taxon>
        <taxon>Lophotrochozoa</taxon>
        <taxon>Mollusca</taxon>
        <taxon>Bivalvia</taxon>
        <taxon>Autobranchia</taxon>
        <taxon>Heteroconchia</taxon>
        <taxon>Palaeoheterodonta</taxon>
        <taxon>Unionida</taxon>
        <taxon>Unionoidea</taxon>
        <taxon>Unionidae</taxon>
        <taxon>Unioninae</taxon>
        <taxon>Sinanodonta</taxon>
    </lineage>
</organism>
<reference evidence="2 3" key="1">
    <citation type="submission" date="2024-11" db="EMBL/GenBank/DDBJ databases">
        <title>Chromosome-level genome assembly of the freshwater bivalve Anodonta woodiana.</title>
        <authorList>
            <person name="Chen X."/>
        </authorList>
    </citation>
    <scope>NUCLEOTIDE SEQUENCE [LARGE SCALE GENOMIC DNA]</scope>
    <source>
        <strain evidence="2">MN2024</strain>
        <tissue evidence="2">Gills</tissue>
    </source>
</reference>
<comment type="caution">
    <text evidence="2">The sequence shown here is derived from an EMBL/GenBank/DDBJ whole genome shotgun (WGS) entry which is preliminary data.</text>
</comment>
<feature type="non-terminal residue" evidence="2">
    <location>
        <position position="168"/>
    </location>
</feature>
<feature type="chain" id="PRO_5044882364" evidence="1">
    <location>
        <begin position="28"/>
        <end position="168"/>
    </location>
</feature>
<evidence type="ECO:0000313" key="3">
    <source>
        <dbReference type="Proteomes" id="UP001634394"/>
    </source>
</evidence>
<feature type="non-terminal residue" evidence="2">
    <location>
        <position position="1"/>
    </location>
</feature>
<keyword evidence="3" id="KW-1185">Reference proteome</keyword>
<sequence length="168" mass="18862">LNVTYTMIHRLIMKGFLVLILSYANMADDEPSFTAGNTMCRNGGHCGYANGTSHSWCYIDYNGKWDYCCTTQCENRGKNYLLCSSGSQQEYFCGDAGKKDIHGRNCLPSHPCGLHHGENKPNFGFFWCYVDINHTWGKCCHPDDTCTDKGQGYSSCRTGIMPNEHIAN</sequence>
<dbReference type="EMBL" id="JBJQND010000001">
    <property type="protein sequence ID" value="KAL3888712.1"/>
    <property type="molecule type" value="Genomic_DNA"/>
</dbReference>
<proteinExistence type="predicted"/>